<dbReference type="InterPro" id="IPR000524">
    <property type="entry name" value="Tscrpt_reg_HTH_GntR"/>
</dbReference>
<dbReference type="CDD" id="cd07377">
    <property type="entry name" value="WHTH_GntR"/>
    <property type="match status" value="1"/>
</dbReference>
<dbReference type="SMART" id="SM00345">
    <property type="entry name" value="HTH_GNTR"/>
    <property type="match status" value="1"/>
</dbReference>
<keyword evidence="7" id="KW-1185">Reference proteome</keyword>
<evidence type="ECO:0000313" key="7">
    <source>
        <dbReference type="Proteomes" id="UP000198778"/>
    </source>
</evidence>
<dbReference type="Pfam" id="PF00392">
    <property type="entry name" value="GntR"/>
    <property type="match status" value="1"/>
</dbReference>
<dbReference type="InterPro" id="IPR036390">
    <property type="entry name" value="WH_DNA-bd_sf"/>
</dbReference>
<dbReference type="CDD" id="cd06267">
    <property type="entry name" value="PBP1_LacI_sugar_binding-like"/>
    <property type="match status" value="1"/>
</dbReference>
<protein>
    <submittedName>
        <fullName evidence="6">DNA-binding transcriptional regulator, LacI/PurR family</fullName>
    </submittedName>
</protein>
<dbReference type="GO" id="GO:0000976">
    <property type="term" value="F:transcription cis-regulatory region binding"/>
    <property type="evidence" value="ECO:0007669"/>
    <property type="project" value="TreeGrafter"/>
</dbReference>
<dbReference type="Gene3D" id="1.10.10.10">
    <property type="entry name" value="Winged helix-like DNA-binding domain superfamily/Winged helix DNA-binding domain"/>
    <property type="match status" value="1"/>
</dbReference>
<feature type="domain" description="HTH gntR-type" evidence="5">
    <location>
        <begin position="11"/>
        <end position="79"/>
    </location>
</feature>
<dbReference type="GO" id="GO:0003700">
    <property type="term" value="F:DNA-binding transcription factor activity"/>
    <property type="evidence" value="ECO:0007669"/>
    <property type="project" value="InterPro"/>
</dbReference>
<dbReference type="PANTHER" id="PTHR30146:SF95">
    <property type="entry name" value="RIBOSE OPERON REPRESSOR"/>
    <property type="match status" value="1"/>
</dbReference>
<evidence type="ECO:0000256" key="1">
    <source>
        <dbReference type="ARBA" id="ARBA00022491"/>
    </source>
</evidence>
<dbReference type="AlphaFoldDB" id="A0A1H0H9K9"/>
<keyword evidence="4" id="KW-0804">Transcription</keyword>
<dbReference type="PANTHER" id="PTHR30146">
    <property type="entry name" value="LACI-RELATED TRANSCRIPTIONAL REPRESSOR"/>
    <property type="match status" value="1"/>
</dbReference>
<dbReference type="PROSITE" id="PS50949">
    <property type="entry name" value="HTH_GNTR"/>
    <property type="match status" value="1"/>
</dbReference>
<dbReference type="RefSeq" id="WP_175444277.1">
    <property type="nucleotide sequence ID" value="NZ_FNIL01000008.1"/>
</dbReference>
<dbReference type="Proteomes" id="UP000198778">
    <property type="component" value="Unassembled WGS sequence"/>
</dbReference>
<dbReference type="InterPro" id="IPR036388">
    <property type="entry name" value="WH-like_DNA-bd_sf"/>
</dbReference>
<reference evidence="7" key="1">
    <citation type="submission" date="2016-10" db="EMBL/GenBank/DDBJ databases">
        <authorList>
            <person name="Varghese N."/>
            <person name="Submissions S."/>
        </authorList>
    </citation>
    <scope>NUCLEOTIDE SEQUENCE [LARGE SCALE GENOMIC DNA]</scope>
    <source>
        <strain evidence="7">CGMCC 1.10369</strain>
    </source>
</reference>
<evidence type="ECO:0000256" key="4">
    <source>
        <dbReference type="ARBA" id="ARBA00023163"/>
    </source>
</evidence>
<sequence>MKQPNQYVKSSPQYEKIYKEIKASIINQEVKLGEKLPTEKELTTKFNVSRITTKKALDMLVSDQLIERIPGKGSFVTSSENMLKTSSSKKRNQTVIGYIVPDLDESHGLELFLSLENAAAEKNFQLIIKRTYGDINLEKQAIRSLIEFEVDGLIILPVSGEYYNEEIVKLNMQRFPHVLVDRYLKGFDTTMIFTDNREITRKAVDYLFDLQHKHIALFSPPYKDTSAIEDRVEGFFQAYAERGIPINKKIWLTNFHSSFPYPKYDLESIEHDIKLIQEHLKQNSKITAVFAMEYNIAALTYEASRRMNLSIPEDLSIICFDNPENSIGRKQFTHIKQNAKVMGRKAVESLEALIKNESIPIKTTLEAELVEKHTARRI</sequence>
<dbReference type="Gene3D" id="3.40.50.2300">
    <property type="match status" value="2"/>
</dbReference>
<dbReference type="EMBL" id="FNIL01000008">
    <property type="protein sequence ID" value="SDO15869.1"/>
    <property type="molecule type" value="Genomic_DNA"/>
</dbReference>
<evidence type="ECO:0000313" key="6">
    <source>
        <dbReference type="EMBL" id="SDO15869.1"/>
    </source>
</evidence>
<evidence type="ECO:0000259" key="5">
    <source>
        <dbReference type="PROSITE" id="PS50949"/>
    </source>
</evidence>
<dbReference type="SUPFAM" id="SSF53822">
    <property type="entry name" value="Periplasmic binding protein-like I"/>
    <property type="match status" value="1"/>
</dbReference>
<organism evidence="6 7">
    <name type="scientific">Alkalicoccus daliensis</name>
    <dbReference type="NCBI Taxonomy" id="745820"/>
    <lineage>
        <taxon>Bacteria</taxon>
        <taxon>Bacillati</taxon>
        <taxon>Bacillota</taxon>
        <taxon>Bacilli</taxon>
        <taxon>Bacillales</taxon>
        <taxon>Bacillaceae</taxon>
        <taxon>Alkalicoccus</taxon>
    </lineage>
</organism>
<gene>
    <name evidence="6" type="ORF">SAMN04488053_10813</name>
</gene>
<accession>A0A1H0H9K9</accession>
<dbReference type="InterPro" id="IPR046335">
    <property type="entry name" value="LacI/GalR-like_sensor"/>
</dbReference>
<dbReference type="Pfam" id="PF13377">
    <property type="entry name" value="Peripla_BP_3"/>
    <property type="match status" value="1"/>
</dbReference>
<keyword evidence="3 6" id="KW-0238">DNA-binding</keyword>
<dbReference type="InterPro" id="IPR028082">
    <property type="entry name" value="Peripla_BP_I"/>
</dbReference>
<keyword evidence="2" id="KW-0805">Transcription regulation</keyword>
<keyword evidence="1" id="KW-0678">Repressor</keyword>
<dbReference type="STRING" id="745820.SAMN04488053_10813"/>
<proteinExistence type="predicted"/>
<dbReference type="SUPFAM" id="SSF46785">
    <property type="entry name" value="Winged helix' DNA-binding domain"/>
    <property type="match status" value="1"/>
</dbReference>
<evidence type="ECO:0000256" key="2">
    <source>
        <dbReference type="ARBA" id="ARBA00023015"/>
    </source>
</evidence>
<evidence type="ECO:0000256" key="3">
    <source>
        <dbReference type="ARBA" id="ARBA00023125"/>
    </source>
</evidence>
<name>A0A1H0H9K9_9BACI</name>
<dbReference type="PRINTS" id="PR00035">
    <property type="entry name" value="HTHGNTR"/>
</dbReference>